<feature type="compositionally biased region" description="Basic and acidic residues" evidence="1">
    <location>
        <begin position="57"/>
        <end position="77"/>
    </location>
</feature>
<feature type="compositionally biased region" description="Low complexity" evidence="1">
    <location>
        <begin position="530"/>
        <end position="547"/>
    </location>
</feature>
<dbReference type="STRING" id="77044.A0A1W2TH98"/>
<proteinExistence type="predicted"/>
<dbReference type="EMBL" id="DF977471">
    <property type="protein sequence ID" value="GAP87491.2"/>
    <property type="molecule type" value="Genomic_DNA"/>
</dbReference>
<dbReference type="OrthoDB" id="3832628at2759"/>
<evidence type="ECO:0000256" key="1">
    <source>
        <dbReference type="SAM" id="MobiDB-lite"/>
    </source>
</evidence>
<gene>
    <name evidence="3" type="ORF">SAMD00023353_2600600</name>
</gene>
<dbReference type="AlphaFoldDB" id="A0A1W2TH98"/>
<keyword evidence="4" id="KW-1185">Reference proteome</keyword>
<dbReference type="InterPro" id="IPR014752">
    <property type="entry name" value="Arrestin-like_C"/>
</dbReference>
<dbReference type="Pfam" id="PF13002">
    <property type="entry name" value="LDB19"/>
    <property type="match status" value="1"/>
</dbReference>
<accession>A0A1W2TH98</accession>
<evidence type="ECO:0000313" key="3">
    <source>
        <dbReference type="EMBL" id="GAP87491.2"/>
    </source>
</evidence>
<feature type="region of interest" description="Disordered" evidence="1">
    <location>
        <begin position="1"/>
        <end position="83"/>
    </location>
</feature>
<evidence type="ECO:0000259" key="2">
    <source>
        <dbReference type="Pfam" id="PF13002"/>
    </source>
</evidence>
<name>A0A1W2TH98_ROSNE</name>
<feature type="compositionally biased region" description="Low complexity" evidence="1">
    <location>
        <begin position="42"/>
        <end position="51"/>
    </location>
</feature>
<evidence type="ECO:0000313" key="4">
    <source>
        <dbReference type="Proteomes" id="UP000054516"/>
    </source>
</evidence>
<dbReference type="Proteomes" id="UP000054516">
    <property type="component" value="Unassembled WGS sequence"/>
</dbReference>
<dbReference type="OMA" id="MVVAEEW"/>
<feature type="compositionally biased region" description="Polar residues" evidence="1">
    <location>
        <begin position="12"/>
        <end position="33"/>
    </location>
</feature>
<dbReference type="InterPro" id="IPR024391">
    <property type="entry name" value="LDB19_N"/>
</dbReference>
<feature type="domain" description="LDB19 N-terminal" evidence="2">
    <location>
        <begin position="155"/>
        <end position="325"/>
    </location>
</feature>
<dbReference type="Gene3D" id="2.60.40.640">
    <property type="match status" value="1"/>
</dbReference>
<sequence length="575" mass="62027">MPHRVVDFFRSPNESIHNIKQTVQRHANPASRSSSKERQRPSRTSSYTSSSGGDGVVEDHDLSTQARHPEPTKEKEKHKEHHRLSFPGLHLVGHKAPKDLSQNSHASLDWRIESAPAIMYGAPEESTGALISGQLQLCVKESFEVENMEAKLEICVTQKKPFNSHCQDCATQRTELRSWSFLSERTALTQRTHEFPFSVLLDGHLPATTDNHLLSIEYVFTAEARPRDGGLPLKLRRTIHVRRSLPIPPTPRHSMRIFPPTSITANVNYDAVVHPHATSSFTLRLDGIGKRNATGRSVEYWKLKRLSWKLEETVTTVAPACQKHTPKSTTAANEAAAAAAAATAAAAAAAAGENEEEAAAAAAAAAAAKKKGAARTDTRVVAHADMHSGWKADYYSAEGSIEAEIEYRTGAPAATASASSAARPVSCDVRGRDGTEVTHRLVVEMVVAQEYVPLAHTRQVTPTGIARILRMNFGVVVTDRGGLGVSWDNEAPPIYQDVPPSPPSYARATTTDSTTTTVQHGSVEDLTLLPSRPSSSAGPGPGEQSPPYSRCCSPVMPEDSSSSLAASAQLGMTGM</sequence>
<organism evidence="3">
    <name type="scientific">Rosellinia necatrix</name>
    <name type="common">White root-rot fungus</name>
    <dbReference type="NCBI Taxonomy" id="77044"/>
    <lineage>
        <taxon>Eukaryota</taxon>
        <taxon>Fungi</taxon>
        <taxon>Dikarya</taxon>
        <taxon>Ascomycota</taxon>
        <taxon>Pezizomycotina</taxon>
        <taxon>Sordariomycetes</taxon>
        <taxon>Xylariomycetidae</taxon>
        <taxon>Xylariales</taxon>
        <taxon>Xylariaceae</taxon>
        <taxon>Rosellinia</taxon>
    </lineage>
</organism>
<feature type="region of interest" description="Disordered" evidence="1">
    <location>
        <begin position="499"/>
        <end position="575"/>
    </location>
</feature>
<reference evidence="3" key="1">
    <citation type="submission" date="2016-03" db="EMBL/GenBank/DDBJ databases">
        <title>Draft genome sequence of Rosellinia necatrix.</title>
        <authorList>
            <person name="Kanematsu S."/>
        </authorList>
    </citation>
    <scope>NUCLEOTIDE SEQUENCE [LARGE SCALE GENOMIC DNA]</scope>
    <source>
        <strain evidence="3">W97</strain>
    </source>
</reference>
<protein>
    <submittedName>
        <fullName evidence="3">Putative lmbr1 domain-containing protein</fullName>
    </submittedName>
</protein>